<dbReference type="AlphaFoldDB" id="A0A9D3YQJ6"/>
<reference evidence="1" key="1">
    <citation type="journal article" date="2019" name="bioRxiv">
        <title>The Genome of the Zebra Mussel, Dreissena polymorpha: A Resource for Invasive Species Research.</title>
        <authorList>
            <person name="McCartney M.A."/>
            <person name="Auch B."/>
            <person name="Kono T."/>
            <person name="Mallez S."/>
            <person name="Zhang Y."/>
            <person name="Obille A."/>
            <person name="Becker A."/>
            <person name="Abrahante J.E."/>
            <person name="Garbe J."/>
            <person name="Badalamenti J.P."/>
            <person name="Herman A."/>
            <person name="Mangelson H."/>
            <person name="Liachko I."/>
            <person name="Sullivan S."/>
            <person name="Sone E.D."/>
            <person name="Koren S."/>
            <person name="Silverstein K.A.T."/>
            <person name="Beckman K.B."/>
            <person name="Gohl D.M."/>
        </authorList>
    </citation>
    <scope>NUCLEOTIDE SEQUENCE</scope>
    <source>
        <strain evidence="1">Duluth1</strain>
        <tissue evidence="1">Whole animal</tissue>
    </source>
</reference>
<dbReference type="Proteomes" id="UP000828390">
    <property type="component" value="Unassembled WGS sequence"/>
</dbReference>
<evidence type="ECO:0000313" key="2">
    <source>
        <dbReference type="Proteomes" id="UP000828390"/>
    </source>
</evidence>
<keyword evidence="2" id="KW-1185">Reference proteome</keyword>
<evidence type="ECO:0000313" key="1">
    <source>
        <dbReference type="EMBL" id="KAH3705202.1"/>
    </source>
</evidence>
<sequence length="73" mass="8416">MKQTTILEPLDESSDTKQLNDILSKIQKELEEVKDNDTFEEFLSLVGVDEQKYLEAIRSSLKSPNCFLTRSVH</sequence>
<dbReference type="EMBL" id="JAIWYP010000015">
    <property type="protein sequence ID" value="KAH3705202.1"/>
    <property type="molecule type" value="Genomic_DNA"/>
</dbReference>
<name>A0A9D3YQJ6_DREPO</name>
<reference evidence="1" key="2">
    <citation type="submission" date="2020-11" db="EMBL/GenBank/DDBJ databases">
        <authorList>
            <person name="McCartney M.A."/>
            <person name="Auch B."/>
            <person name="Kono T."/>
            <person name="Mallez S."/>
            <person name="Becker A."/>
            <person name="Gohl D.M."/>
            <person name="Silverstein K.A.T."/>
            <person name="Koren S."/>
            <person name="Bechman K.B."/>
            <person name="Herman A."/>
            <person name="Abrahante J.E."/>
            <person name="Garbe J."/>
        </authorList>
    </citation>
    <scope>NUCLEOTIDE SEQUENCE</scope>
    <source>
        <strain evidence="1">Duluth1</strain>
        <tissue evidence="1">Whole animal</tissue>
    </source>
</reference>
<protein>
    <submittedName>
        <fullName evidence="1">Uncharacterized protein</fullName>
    </submittedName>
</protein>
<organism evidence="1 2">
    <name type="scientific">Dreissena polymorpha</name>
    <name type="common">Zebra mussel</name>
    <name type="synonym">Mytilus polymorpha</name>
    <dbReference type="NCBI Taxonomy" id="45954"/>
    <lineage>
        <taxon>Eukaryota</taxon>
        <taxon>Metazoa</taxon>
        <taxon>Spiralia</taxon>
        <taxon>Lophotrochozoa</taxon>
        <taxon>Mollusca</taxon>
        <taxon>Bivalvia</taxon>
        <taxon>Autobranchia</taxon>
        <taxon>Heteroconchia</taxon>
        <taxon>Euheterodonta</taxon>
        <taxon>Imparidentia</taxon>
        <taxon>Neoheterodontei</taxon>
        <taxon>Myida</taxon>
        <taxon>Dreissenoidea</taxon>
        <taxon>Dreissenidae</taxon>
        <taxon>Dreissena</taxon>
    </lineage>
</organism>
<proteinExistence type="predicted"/>
<gene>
    <name evidence="1" type="ORF">DPMN_080268</name>
</gene>
<accession>A0A9D3YQJ6</accession>
<comment type="caution">
    <text evidence="1">The sequence shown here is derived from an EMBL/GenBank/DDBJ whole genome shotgun (WGS) entry which is preliminary data.</text>
</comment>